<reference evidence="19 20" key="1">
    <citation type="journal article" date="2017" name="Curr. Biol.">
        <title>Genome architecture and evolution of a unichromosomal asexual nematode.</title>
        <authorList>
            <person name="Fradin H."/>
            <person name="Zegar C."/>
            <person name="Gutwein M."/>
            <person name="Lucas J."/>
            <person name="Kovtun M."/>
            <person name="Corcoran D."/>
            <person name="Baugh L.R."/>
            <person name="Kiontke K."/>
            <person name="Gunsalus K."/>
            <person name="Fitch D.H."/>
            <person name="Piano F."/>
        </authorList>
    </citation>
    <scope>NUCLEOTIDE SEQUENCE [LARGE SCALE GENOMIC DNA]</scope>
    <source>
        <strain evidence="19">PF1309</strain>
    </source>
</reference>
<organism evidence="19 20">
    <name type="scientific">Diploscapter pachys</name>
    <dbReference type="NCBI Taxonomy" id="2018661"/>
    <lineage>
        <taxon>Eukaryota</taxon>
        <taxon>Metazoa</taxon>
        <taxon>Ecdysozoa</taxon>
        <taxon>Nematoda</taxon>
        <taxon>Chromadorea</taxon>
        <taxon>Rhabditida</taxon>
        <taxon>Rhabditina</taxon>
        <taxon>Rhabditomorpha</taxon>
        <taxon>Rhabditoidea</taxon>
        <taxon>Rhabditidae</taxon>
        <taxon>Diploscapter</taxon>
    </lineage>
</organism>
<evidence type="ECO:0000256" key="12">
    <source>
        <dbReference type="ARBA" id="ARBA00023204"/>
    </source>
</evidence>
<dbReference type="GO" id="GO:0004386">
    <property type="term" value="F:helicase activity"/>
    <property type="evidence" value="ECO:0007669"/>
    <property type="project" value="UniProtKB-KW"/>
</dbReference>
<dbReference type="InterPro" id="IPR038718">
    <property type="entry name" value="SNF2-like_sf"/>
</dbReference>
<keyword evidence="4" id="KW-0597">Phosphoprotein</keyword>
<sequence length="907" mass="103217">MFRRKSLGCRPTPVDPAKVASQAFRTPLQRSDNENREDGSSAPKRSKTDLGFRPTIIEPERICTQFRSPMPKLNNDDEDGGGKRKRRKLIRIERPFDTERIDVTDPMRSKLADKFSSQFITTSLSEHETILQKLLSKPFVIPIPGYNLSGRALGMGRSSMRVALFDPYGEGAVVLFTPPPMTHEEEMKMKDKKLVHVVVDPCLSKVLRPHQVEGVKFMYNCVNGRNIENYRGCIMADEMGLGKTLQCITLMWTLLRQSPDCKPTISKAIIVCPSSLVKNWDKEIHKWLGDRVHGLPVDTSTGGKDEITSTLRSFMLDTRVRAASPILIISYETFRNYSDVINSAPIGLCICDEGHRLKNNENLTYKALSGLKCDKRILISGTPIQNDLLEYYSLVNFVNPGLLGTASEFKKKYENAILKGRDGAATDADVQRGNERTKEMIGLVEKCIIRRTSTLLTKYLPVKYEHIICCRNTPLQDALYHKLIEIEKETRAFEKQKSDSGKATASALSFITLLKKLCNHPSLVYEEVQNRENKFHATTSLFKDPFNPKRLDPSLSGKMKVLDYLLAITRKKTDDRWVLISNYTQTMDQFIELCKLRGYGYVRLDGSMTPKQRQKVVEEFNKPDSGIYCFLLSSKAGGCGLNLIGANRLVMFDPDWNPANDDQAMARVWRDGQKKHCFIYRLLATGSIEEKMFQRQTHKKALSSCIVDAGEDVARHFSSDQLKELFKLESNVFSDTHDKLKCKRCIKGVESIDPPDDADCSSDLAHWFHSQATSRKIADNILRAVYDCGTISFIFHQKSHKVEAKRQEADKKDAGSAEENEGSDKKEKETSKPEKKLEEKKQKEKEKSPKAEEAKKEKGRKKRKEQDDDFEDIPEEPAPEPKKKKEKVIKFLKIYLIALIPEVHIFC</sequence>
<keyword evidence="6" id="KW-0547">Nucleotide-binding</keyword>
<evidence type="ECO:0000313" key="20">
    <source>
        <dbReference type="Proteomes" id="UP000218231"/>
    </source>
</evidence>
<accession>A0A2A2J8G6</accession>
<feature type="region of interest" description="Disordered" evidence="16">
    <location>
        <begin position="1"/>
        <end position="54"/>
    </location>
</feature>
<name>A0A2A2J8G6_9BILA</name>
<dbReference type="SUPFAM" id="SSF52540">
    <property type="entry name" value="P-loop containing nucleoside triphosphate hydrolases"/>
    <property type="match status" value="2"/>
</dbReference>
<dbReference type="GO" id="GO:0005524">
    <property type="term" value="F:ATP binding"/>
    <property type="evidence" value="ECO:0007669"/>
    <property type="project" value="UniProtKB-KW"/>
</dbReference>
<dbReference type="PANTHER" id="PTHR45629:SF7">
    <property type="entry name" value="DNA EXCISION REPAIR PROTEIN ERCC-6-RELATED"/>
    <property type="match status" value="1"/>
</dbReference>
<evidence type="ECO:0000256" key="6">
    <source>
        <dbReference type="ARBA" id="ARBA00022741"/>
    </source>
</evidence>
<dbReference type="SMART" id="SM00487">
    <property type="entry name" value="DEXDc"/>
    <property type="match status" value="1"/>
</dbReference>
<dbReference type="PROSITE" id="PS51194">
    <property type="entry name" value="HELICASE_CTER"/>
    <property type="match status" value="1"/>
</dbReference>
<keyword evidence="13" id="KW-0131">Cell cycle</keyword>
<dbReference type="FunFam" id="3.40.50.300:FF:000332">
    <property type="entry name" value="DNA repair and recombination protein RAD54-like"/>
    <property type="match status" value="1"/>
</dbReference>
<evidence type="ECO:0000256" key="5">
    <source>
        <dbReference type="ARBA" id="ARBA00022618"/>
    </source>
</evidence>
<dbReference type="InterPro" id="IPR027417">
    <property type="entry name" value="P-loop_NTPase"/>
</dbReference>
<dbReference type="AlphaFoldDB" id="A0A2A2J8G6"/>
<evidence type="ECO:0000313" key="19">
    <source>
        <dbReference type="EMBL" id="PAV58080.1"/>
    </source>
</evidence>
<evidence type="ECO:0000256" key="11">
    <source>
        <dbReference type="ARBA" id="ARBA00022840"/>
    </source>
</evidence>
<dbReference type="GO" id="GO:0051301">
    <property type="term" value="P:cell division"/>
    <property type="evidence" value="ECO:0007669"/>
    <property type="project" value="UniProtKB-KW"/>
</dbReference>
<dbReference type="PANTHER" id="PTHR45629">
    <property type="entry name" value="SNF2/RAD54 FAMILY MEMBER"/>
    <property type="match status" value="1"/>
</dbReference>
<evidence type="ECO:0000256" key="1">
    <source>
        <dbReference type="ARBA" id="ARBA00007025"/>
    </source>
</evidence>
<feature type="compositionally biased region" description="Basic and acidic residues" evidence="16">
    <location>
        <begin position="805"/>
        <end position="815"/>
    </location>
</feature>
<dbReference type="Pfam" id="PF00176">
    <property type="entry name" value="SNF2-rel_dom"/>
    <property type="match status" value="1"/>
</dbReference>
<dbReference type="InterPro" id="IPR050496">
    <property type="entry name" value="SNF2_RAD54_helicase_repair"/>
</dbReference>
<evidence type="ECO:0000256" key="13">
    <source>
        <dbReference type="ARBA" id="ARBA00023306"/>
    </source>
</evidence>
<keyword evidence="11" id="KW-0067">ATP-binding</keyword>
<keyword evidence="12" id="KW-0234">DNA repair</keyword>
<dbReference type="Gene3D" id="1.20.120.850">
    <property type="entry name" value="SWI2/SNF2 ATPases, N-terminal domain"/>
    <property type="match status" value="1"/>
</dbReference>
<evidence type="ECO:0000256" key="8">
    <source>
        <dbReference type="ARBA" id="ARBA00022776"/>
    </source>
</evidence>
<dbReference type="Pfam" id="PF00271">
    <property type="entry name" value="Helicase_C"/>
    <property type="match status" value="1"/>
</dbReference>
<keyword evidence="20" id="KW-1185">Reference proteome</keyword>
<comment type="function">
    <text evidence="14">Involved in mitotic DNA repair and meiotic recombination. Functions in the recombinational DNA repair pathway. Essential for interhomolog gene conversion (GC), but may have a less important role in intersister GC than spn-A/Rad51. In the presence of DNA, spn-A/Rad51 enhances the ATPase activity of okr/Rad54.</text>
</comment>
<feature type="domain" description="Helicase C-terminal" evidence="18">
    <location>
        <begin position="560"/>
        <end position="714"/>
    </location>
</feature>
<dbReference type="GO" id="GO:0015616">
    <property type="term" value="F:DNA translocase activity"/>
    <property type="evidence" value="ECO:0007669"/>
    <property type="project" value="TreeGrafter"/>
</dbReference>
<comment type="caution">
    <text evidence="19">The sequence shown here is derived from an EMBL/GenBank/DDBJ whole genome shotgun (WGS) entry which is preliminary data.</text>
</comment>
<comment type="similarity">
    <text evidence="1">Belongs to the SNF2/RAD54 helicase family.</text>
</comment>
<dbReference type="Gene3D" id="3.40.50.10810">
    <property type="entry name" value="Tandem AAA-ATPase domain"/>
    <property type="match status" value="1"/>
</dbReference>
<evidence type="ECO:0000256" key="7">
    <source>
        <dbReference type="ARBA" id="ARBA00022763"/>
    </source>
</evidence>
<evidence type="ECO:0000256" key="4">
    <source>
        <dbReference type="ARBA" id="ARBA00022553"/>
    </source>
</evidence>
<evidence type="ECO:0000256" key="15">
    <source>
        <dbReference type="ARBA" id="ARBA00029956"/>
    </source>
</evidence>
<dbReference type="GO" id="GO:0016787">
    <property type="term" value="F:hydrolase activity"/>
    <property type="evidence" value="ECO:0007669"/>
    <property type="project" value="UniProtKB-KW"/>
</dbReference>
<keyword evidence="5" id="KW-0132">Cell division</keyword>
<keyword evidence="7" id="KW-0227">DNA damage</keyword>
<evidence type="ECO:0000256" key="14">
    <source>
        <dbReference type="ARBA" id="ARBA00024776"/>
    </source>
</evidence>
<comment type="subunit">
    <text evidence="2">Interacts (via N-terminus) with spn-A/Rad51.</text>
</comment>
<keyword evidence="10" id="KW-0347">Helicase</keyword>
<feature type="domain" description="Helicase ATP-binding" evidence="17">
    <location>
        <begin position="224"/>
        <end position="401"/>
    </location>
</feature>
<dbReference type="Proteomes" id="UP000218231">
    <property type="component" value="Unassembled WGS sequence"/>
</dbReference>
<dbReference type="GO" id="GO:0045003">
    <property type="term" value="P:double-strand break repair via synthesis-dependent strand annealing"/>
    <property type="evidence" value="ECO:0007669"/>
    <property type="project" value="TreeGrafter"/>
</dbReference>
<gene>
    <name evidence="19" type="ORF">WR25_25255</name>
</gene>
<feature type="region of interest" description="Disordered" evidence="16">
    <location>
        <begin position="805"/>
        <end position="885"/>
    </location>
</feature>
<keyword evidence="8" id="KW-0498">Mitosis</keyword>
<evidence type="ECO:0000256" key="3">
    <source>
        <dbReference type="ARBA" id="ARBA00015341"/>
    </source>
</evidence>
<evidence type="ECO:0000259" key="18">
    <source>
        <dbReference type="PROSITE" id="PS51194"/>
    </source>
</evidence>
<dbReference type="InterPro" id="IPR001650">
    <property type="entry name" value="Helicase_C-like"/>
</dbReference>
<dbReference type="GO" id="GO:0007131">
    <property type="term" value="P:reciprocal meiotic recombination"/>
    <property type="evidence" value="ECO:0007669"/>
    <property type="project" value="TreeGrafter"/>
</dbReference>
<dbReference type="CDD" id="cd18793">
    <property type="entry name" value="SF2_C_SNF"/>
    <property type="match status" value="1"/>
</dbReference>
<evidence type="ECO:0000256" key="9">
    <source>
        <dbReference type="ARBA" id="ARBA00022801"/>
    </source>
</evidence>
<proteinExistence type="inferred from homology"/>
<dbReference type="OrthoDB" id="413460at2759"/>
<evidence type="ECO:0000256" key="16">
    <source>
        <dbReference type="SAM" id="MobiDB-lite"/>
    </source>
</evidence>
<dbReference type="FunFam" id="3.40.50.10810:FF:000010">
    <property type="entry name" value="DNA repair and recombination protein RAD54-like"/>
    <property type="match status" value="1"/>
</dbReference>
<evidence type="ECO:0000256" key="10">
    <source>
        <dbReference type="ARBA" id="ARBA00022806"/>
    </source>
</evidence>
<keyword evidence="9" id="KW-0378">Hydrolase</keyword>
<dbReference type="Gene3D" id="3.40.50.300">
    <property type="entry name" value="P-loop containing nucleotide triphosphate hydrolases"/>
    <property type="match status" value="1"/>
</dbReference>
<dbReference type="STRING" id="2018661.A0A2A2J8G6"/>
<evidence type="ECO:0000256" key="2">
    <source>
        <dbReference type="ARBA" id="ARBA00011467"/>
    </source>
</evidence>
<feature type="compositionally biased region" description="Acidic residues" evidence="16">
    <location>
        <begin position="867"/>
        <end position="878"/>
    </location>
</feature>
<protein>
    <recommendedName>
        <fullName evidence="3">DNA repair and recombination protein RAD54-like</fullName>
    </recommendedName>
    <alternativeName>
        <fullName evidence="15">Protein okra</fullName>
    </alternativeName>
</protein>
<dbReference type="GO" id="GO:0005634">
    <property type="term" value="C:nucleus"/>
    <property type="evidence" value="ECO:0007669"/>
    <property type="project" value="TreeGrafter"/>
</dbReference>
<dbReference type="InterPro" id="IPR014001">
    <property type="entry name" value="Helicase_ATP-bd"/>
</dbReference>
<evidence type="ECO:0000259" key="17">
    <source>
        <dbReference type="PROSITE" id="PS51192"/>
    </source>
</evidence>
<dbReference type="SMART" id="SM00490">
    <property type="entry name" value="HELICc"/>
    <property type="match status" value="1"/>
</dbReference>
<feature type="compositionally biased region" description="Basic and acidic residues" evidence="16">
    <location>
        <begin position="822"/>
        <end position="856"/>
    </location>
</feature>
<dbReference type="PROSITE" id="PS51192">
    <property type="entry name" value="HELICASE_ATP_BIND_1"/>
    <property type="match status" value="1"/>
</dbReference>
<dbReference type="InterPro" id="IPR049730">
    <property type="entry name" value="SNF2/RAD54-like_C"/>
</dbReference>
<dbReference type="InterPro" id="IPR000330">
    <property type="entry name" value="SNF2_N"/>
</dbReference>
<feature type="region of interest" description="Disordered" evidence="16">
    <location>
        <begin position="66"/>
        <end position="87"/>
    </location>
</feature>
<dbReference type="EMBL" id="LIAE01010599">
    <property type="protein sequence ID" value="PAV58080.1"/>
    <property type="molecule type" value="Genomic_DNA"/>
</dbReference>